<dbReference type="Gene3D" id="3.40.50.720">
    <property type="entry name" value="NAD(P)-binding Rossmann-like Domain"/>
    <property type="match status" value="1"/>
</dbReference>
<dbReference type="PANTHER" id="PTHR33303">
    <property type="entry name" value="CYTOPLASMIC PROTEIN-RELATED"/>
    <property type="match status" value="1"/>
</dbReference>
<evidence type="ECO:0000313" key="2">
    <source>
        <dbReference type="EMBL" id="SLN14941.1"/>
    </source>
</evidence>
<dbReference type="Pfam" id="PF13380">
    <property type="entry name" value="CoA_binding_2"/>
    <property type="match status" value="1"/>
</dbReference>
<dbReference type="InterPro" id="IPR036291">
    <property type="entry name" value="NAD(P)-bd_dom_sf"/>
</dbReference>
<dbReference type="EMBL" id="FWFQ01000002">
    <property type="protein sequence ID" value="SLN14941.1"/>
    <property type="molecule type" value="Genomic_DNA"/>
</dbReference>
<evidence type="ECO:0000259" key="1">
    <source>
        <dbReference type="SMART" id="SM00881"/>
    </source>
</evidence>
<dbReference type="InterPro" id="IPR003781">
    <property type="entry name" value="CoA-bd"/>
</dbReference>
<keyword evidence="3" id="KW-1185">Reference proteome</keyword>
<dbReference type="PANTHER" id="PTHR33303:SF2">
    <property type="entry name" value="COA-BINDING DOMAIN-CONTAINING PROTEIN"/>
    <property type="match status" value="1"/>
</dbReference>
<evidence type="ECO:0000313" key="3">
    <source>
        <dbReference type="Proteomes" id="UP000193409"/>
    </source>
</evidence>
<organism evidence="2 3">
    <name type="scientific">Pseudoruegeria aquimaris</name>
    <dbReference type="NCBI Taxonomy" id="393663"/>
    <lineage>
        <taxon>Bacteria</taxon>
        <taxon>Pseudomonadati</taxon>
        <taxon>Pseudomonadota</taxon>
        <taxon>Alphaproteobacteria</taxon>
        <taxon>Rhodobacterales</taxon>
        <taxon>Roseobacteraceae</taxon>
        <taxon>Pseudoruegeria</taxon>
    </lineage>
</organism>
<sequence length="140" mass="15064">MATDSQIRQALLDSAVIACVGASAKPERPSNSVSQFLRGKGKRVIGVNPGLAGQALFGAPVYGRLSEIPAAENVDMIDLFRRSEQILPIVEEAIAALPALRTVWMQLGIENREAAALAEAHGLLVVQNRCPRIEWPRLIG</sequence>
<feature type="domain" description="CoA-binding" evidence="1">
    <location>
        <begin position="11"/>
        <end position="109"/>
    </location>
</feature>
<proteinExistence type="predicted"/>
<name>A0A1Y5RFE9_9RHOB</name>
<protein>
    <recommendedName>
        <fullName evidence="1">CoA-binding domain-containing protein</fullName>
    </recommendedName>
</protein>
<dbReference type="RefSeq" id="WP_085866964.1">
    <property type="nucleotide sequence ID" value="NZ_FWFQ01000002.1"/>
</dbReference>
<dbReference type="SMART" id="SM00881">
    <property type="entry name" value="CoA_binding"/>
    <property type="match status" value="1"/>
</dbReference>
<dbReference type="Proteomes" id="UP000193409">
    <property type="component" value="Unassembled WGS sequence"/>
</dbReference>
<dbReference type="SUPFAM" id="SSF51735">
    <property type="entry name" value="NAD(P)-binding Rossmann-fold domains"/>
    <property type="match status" value="1"/>
</dbReference>
<accession>A0A1Y5RFE9</accession>
<reference evidence="2 3" key="1">
    <citation type="submission" date="2017-03" db="EMBL/GenBank/DDBJ databases">
        <authorList>
            <person name="Afonso C.L."/>
            <person name="Miller P.J."/>
            <person name="Scott M.A."/>
            <person name="Spackman E."/>
            <person name="Goraichik I."/>
            <person name="Dimitrov K.M."/>
            <person name="Suarez D.L."/>
            <person name="Swayne D.E."/>
        </authorList>
    </citation>
    <scope>NUCLEOTIDE SEQUENCE [LARGE SCALE GENOMIC DNA]</scope>
    <source>
        <strain evidence="2 3">CECT 7680</strain>
    </source>
</reference>
<gene>
    <name evidence="2" type="ORF">PSA7680_00379</name>
</gene>
<dbReference type="OrthoDB" id="9804695at2"/>
<dbReference type="AlphaFoldDB" id="A0A1Y5RFE9"/>